<reference evidence="2" key="1">
    <citation type="journal article" date="2023" name="Nat. Commun.">
        <title>Diploid and tetraploid genomes of Acorus and the evolution of monocots.</title>
        <authorList>
            <person name="Ma L."/>
            <person name="Liu K.W."/>
            <person name="Li Z."/>
            <person name="Hsiao Y.Y."/>
            <person name="Qi Y."/>
            <person name="Fu T."/>
            <person name="Tang G.D."/>
            <person name="Zhang D."/>
            <person name="Sun W.H."/>
            <person name="Liu D.K."/>
            <person name="Li Y."/>
            <person name="Chen G.Z."/>
            <person name="Liu X.D."/>
            <person name="Liao X.Y."/>
            <person name="Jiang Y.T."/>
            <person name="Yu X."/>
            <person name="Hao Y."/>
            <person name="Huang J."/>
            <person name="Zhao X.W."/>
            <person name="Ke S."/>
            <person name="Chen Y.Y."/>
            <person name="Wu W.L."/>
            <person name="Hsu J.L."/>
            <person name="Lin Y.F."/>
            <person name="Huang M.D."/>
            <person name="Li C.Y."/>
            <person name="Huang L."/>
            <person name="Wang Z.W."/>
            <person name="Zhao X."/>
            <person name="Zhong W.Y."/>
            <person name="Peng D.H."/>
            <person name="Ahmad S."/>
            <person name="Lan S."/>
            <person name="Zhang J.S."/>
            <person name="Tsai W.C."/>
            <person name="Van de Peer Y."/>
            <person name="Liu Z.J."/>
        </authorList>
    </citation>
    <scope>NUCLEOTIDE SEQUENCE</scope>
    <source>
        <strain evidence="2">SCP</strain>
    </source>
</reference>
<feature type="region of interest" description="Disordered" evidence="1">
    <location>
        <begin position="1"/>
        <end position="54"/>
    </location>
</feature>
<reference evidence="2" key="2">
    <citation type="submission" date="2023-06" db="EMBL/GenBank/DDBJ databases">
        <authorList>
            <person name="Ma L."/>
            <person name="Liu K.-W."/>
            <person name="Li Z."/>
            <person name="Hsiao Y.-Y."/>
            <person name="Qi Y."/>
            <person name="Fu T."/>
            <person name="Tang G."/>
            <person name="Zhang D."/>
            <person name="Sun W.-H."/>
            <person name="Liu D.-K."/>
            <person name="Li Y."/>
            <person name="Chen G.-Z."/>
            <person name="Liu X.-D."/>
            <person name="Liao X.-Y."/>
            <person name="Jiang Y.-T."/>
            <person name="Yu X."/>
            <person name="Hao Y."/>
            <person name="Huang J."/>
            <person name="Zhao X.-W."/>
            <person name="Ke S."/>
            <person name="Chen Y.-Y."/>
            <person name="Wu W.-L."/>
            <person name="Hsu J.-L."/>
            <person name="Lin Y.-F."/>
            <person name="Huang M.-D."/>
            <person name="Li C.-Y."/>
            <person name="Huang L."/>
            <person name="Wang Z.-W."/>
            <person name="Zhao X."/>
            <person name="Zhong W.-Y."/>
            <person name="Peng D.-H."/>
            <person name="Ahmad S."/>
            <person name="Lan S."/>
            <person name="Zhang J.-S."/>
            <person name="Tsai W.-C."/>
            <person name="Van De Peer Y."/>
            <person name="Liu Z.-J."/>
        </authorList>
    </citation>
    <scope>NUCLEOTIDE SEQUENCE</scope>
    <source>
        <strain evidence="2">SCP</strain>
        <tissue evidence="2">Leaves</tissue>
    </source>
</reference>
<evidence type="ECO:0000256" key="1">
    <source>
        <dbReference type="SAM" id="MobiDB-lite"/>
    </source>
</evidence>
<dbReference type="Proteomes" id="UP001179952">
    <property type="component" value="Unassembled WGS sequence"/>
</dbReference>
<evidence type="ECO:0000313" key="2">
    <source>
        <dbReference type="EMBL" id="KAK1262680.1"/>
    </source>
</evidence>
<protein>
    <submittedName>
        <fullName evidence="2">Uncharacterized protein</fullName>
    </submittedName>
</protein>
<evidence type="ECO:0000313" key="3">
    <source>
        <dbReference type="Proteomes" id="UP001179952"/>
    </source>
</evidence>
<accession>A0AAV9AEK1</accession>
<comment type="caution">
    <text evidence="2">The sequence shown here is derived from an EMBL/GenBank/DDBJ whole genome shotgun (WGS) entry which is preliminary data.</text>
</comment>
<dbReference type="AlphaFoldDB" id="A0AAV9AEK1"/>
<name>A0AAV9AEK1_ACOGR</name>
<dbReference type="EMBL" id="JAUJYN010000010">
    <property type="protein sequence ID" value="KAK1262680.1"/>
    <property type="molecule type" value="Genomic_DNA"/>
</dbReference>
<sequence length="54" mass="6181">MEENGPLSPKNSMKERKPKKNFLSSFDKRKNIGTEGREPFGSNREMGVLNSLIR</sequence>
<feature type="compositionally biased region" description="Basic and acidic residues" evidence="1">
    <location>
        <begin position="26"/>
        <end position="38"/>
    </location>
</feature>
<gene>
    <name evidence="2" type="ORF">QJS04_geneDACA018960</name>
</gene>
<proteinExistence type="predicted"/>
<organism evidence="2 3">
    <name type="scientific">Acorus gramineus</name>
    <name type="common">Dwarf sweet flag</name>
    <dbReference type="NCBI Taxonomy" id="55184"/>
    <lineage>
        <taxon>Eukaryota</taxon>
        <taxon>Viridiplantae</taxon>
        <taxon>Streptophyta</taxon>
        <taxon>Embryophyta</taxon>
        <taxon>Tracheophyta</taxon>
        <taxon>Spermatophyta</taxon>
        <taxon>Magnoliopsida</taxon>
        <taxon>Liliopsida</taxon>
        <taxon>Acoraceae</taxon>
        <taxon>Acorus</taxon>
    </lineage>
</organism>
<keyword evidence="3" id="KW-1185">Reference proteome</keyword>